<proteinExistence type="predicted"/>
<dbReference type="InterPro" id="IPR000659">
    <property type="entry name" value="Pyridox_Oxase"/>
</dbReference>
<dbReference type="PANTHER" id="PTHR10851:SF3">
    <property type="entry name" value="PYRIDOXINE_PYRIDOXAMINE 5'-PHOSPHATE OXIDASE 2"/>
    <property type="match status" value="1"/>
</dbReference>
<evidence type="ECO:0000313" key="6">
    <source>
        <dbReference type="EMBL" id="TDQ17531.1"/>
    </source>
</evidence>
<evidence type="ECO:0000256" key="1">
    <source>
        <dbReference type="ARBA" id="ARBA00001917"/>
    </source>
</evidence>
<organism evidence="6 7">
    <name type="scientific">Algoriphagus boseongensis</name>
    <dbReference type="NCBI Taxonomy" id="1442587"/>
    <lineage>
        <taxon>Bacteria</taxon>
        <taxon>Pseudomonadati</taxon>
        <taxon>Bacteroidota</taxon>
        <taxon>Cytophagia</taxon>
        <taxon>Cytophagales</taxon>
        <taxon>Cyclobacteriaceae</taxon>
        <taxon>Algoriphagus</taxon>
    </lineage>
</organism>
<feature type="domain" description="Pyridoxamine 5'-phosphate oxidase Alr4036 family FMN-binding" evidence="5">
    <location>
        <begin position="24"/>
        <end position="102"/>
    </location>
</feature>
<comment type="cofactor">
    <cofactor evidence="1">
        <name>FMN</name>
        <dbReference type="ChEBI" id="CHEBI:58210"/>
    </cofactor>
</comment>
<dbReference type="InterPro" id="IPR024624">
    <property type="entry name" value="Pyridox_Oxase_Alr4036_FMN-bd"/>
</dbReference>
<dbReference type="InterPro" id="IPR012349">
    <property type="entry name" value="Split_barrel_FMN-bd"/>
</dbReference>
<dbReference type="EMBL" id="SNYF01000006">
    <property type="protein sequence ID" value="TDQ17531.1"/>
    <property type="molecule type" value="Genomic_DNA"/>
</dbReference>
<dbReference type="Proteomes" id="UP000294535">
    <property type="component" value="Unassembled WGS sequence"/>
</dbReference>
<reference evidence="6 7" key="1">
    <citation type="submission" date="2019-03" db="EMBL/GenBank/DDBJ databases">
        <title>Genomic Encyclopedia of Type Strains, Phase III (KMG-III): the genomes of soil and plant-associated and newly described type strains.</title>
        <authorList>
            <person name="Whitman W."/>
        </authorList>
    </citation>
    <scope>NUCLEOTIDE SEQUENCE [LARGE SCALE GENOMIC DNA]</scope>
    <source>
        <strain evidence="6 7">CECT 8446</strain>
    </source>
</reference>
<dbReference type="RefSeq" id="WP_133555648.1">
    <property type="nucleotide sequence ID" value="NZ_SNYF01000006.1"/>
</dbReference>
<keyword evidence="3" id="KW-0288">FMN</keyword>
<dbReference type="PANTHER" id="PTHR10851">
    <property type="entry name" value="PYRIDOXINE-5-PHOSPHATE OXIDASE"/>
    <property type="match status" value="1"/>
</dbReference>
<comment type="caution">
    <text evidence="6">The sequence shown here is derived from an EMBL/GenBank/DDBJ whole genome shotgun (WGS) entry which is preliminary data.</text>
</comment>
<dbReference type="Pfam" id="PF12766">
    <property type="entry name" value="Pyridox_oxase_2"/>
    <property type="match status" value="1"/>
</dbReference>
<evidence type="ECO:0000313" key="7">
    <source>
        <dbReference type="Proteomes" id="UP000294535"/>
    </source>
</evidence>
<evidence type="ECO:0000256" key="3">
    <source>
        <dbReference type="ARBA" id="ARBA00022643"/>
    </source>
</evidence>
<keyword evidence="2" id="KW-0285">Flavoprotein</keyword>
<dbReference type="GO" id="GO:0010181">
    <property type="term" value="F:FMN binding"/>
    <property type="evidence" value="ECO:0007669"/>
    <property type="project" value="InterPro"/>
</dbReference>
<dbReference type="AlphaFoldDB" id="A0A4R6T4U5"/>
<keyword evidence="7" id="KW-1185">Reference proteome</keyword>
<dbReference type="GO" id="GO:0004733">
    <property type="term" value="F:pyridoxamine phosphate oxidase activity"/>
    <property type="evidence" value="ECO:0007669"/>
    <property type="project" value="InterPro"/>
</dbReference>
<dbReference type="GO" id="GO:0008615">
    <property type="term" value="P:pyridoxine biosynthetic process"/>
    <property type="evidence" value="ECO:0007669"/>
    <property type="project" value="InterPro"/>
</dbReference>
<dbReference type="SUPFAM" id="SSF50475">
    <property type="entry name" value="FMN-binding split barrel"/>
    <property type="match status" value="1"/>
</dbReference>
<sequence>MLIDSKNTISEIWDTLAHELYRGALDPKHPFRYLNLGTMGEEFPEVRTVVLRKVDQDLNFYIFTDSRSEKIKSLEENPKVALHFYHPQKRVQIRIQSETEIHHQDELAKDLWKRVQGEAQKAYASILPPGKEIENPEQAWDWPDAIDDQNFTVLKFIPQTLEVLQLNGLTHLRLRFSKEGKDWKGTWLVP</sequence>
<gene>
    <name evidence="6" type="ORF">DFQ04_2185</name>
</gene>
<keyword evidence="4" id="KW-0560">Oxidoreductase</keyword>
<protein>
    <submittedName>
        <fullName evidence="6">Pyridoxine/pyridoxamine 5'-phosphate oxidase</fullName>
    </submittedName>
</protein>
<name>A0A4R6T4U5_9BACT</name>
<accession>A0A4R6T4U5</accession>
<evidence type="ECO:0000256" key="2">
    <source>
        <dbReference type="ARBA" id="ARBA00022630"/>
    </source>
</evidence>
<dbReference type="OrthoDB" id="1493996at2"/>
<evidence type="ECO:0000259" key="5">
    <source>
        <dbReference type="Pfam" id="PF12766"/>
    </source>
</evidence>
<evidence type="ECO:0000256" key="4">
    <source>
        <dbReference type="ARBA" id="ARBA00023002"/>
    </source>
</evidence>
<dbReference type="Gene3D" id="2.30.110.10">
    <property type="entry name" value="Electron Transport, Fmn-binding Protein, Chain A"/>
    <property type="match status" value="1"/>
</dbReference>